<dbReference type="PROSITE" id="PS50929">
    <property type="entry name" value="ABC_TM1F"/>
    <property type="match status" value="2"/>
</dbReference>
<feature type="transmembrane region" description="Helical" evidence="12">
    <location>
        <begin position="809"/>
        <end position="832"/>
    </location>
</feature>
<dbReference type="Gene3D" id="1.20.1560.10">
    <property type="entry name" value="ABC transporter type 1, transmembrane domain"/>
    <property type="match status" value="2"/>
</dbReference>
<gene>
    <name evidence="15" type="ORF">EIN_379940</name>
</gene>
<organism evidence="15 16">
    <name type="scientific">Entamoeba invadens IP1</name>
    <dbReference type="NCBI Taxonomy" id="370355"/>
    <lineage>
        <taxon>Eukaryota</taxon>
        <taxon>Amoebozoa</taxon>
        <taxon>Evosea</taxon>
        <taxon>Archamoebae</taxon>
        <taxon>Mastigamoebida</taxon>
        <taxon>Entamoebidae</taxon>
        <taxon>Entamoeba</taxon>
    </lineage>
</organism>
<feature type="transmembrane region" description="Helical" evidence="12">
    <location>
        <begin position="756"/>
        <end position="778"/>
    </location>
</feature>
<dbReference type="CDD" id="cd18577">
    <property type="entry name" value="ABC_6TM_Pgp_ABCB1_D1_like"/>
    <property type="match status" value="1"/>
</dbReference>
<dbReference type="InterPro" id="IPR027417">
    <property type="entry name" value="P-loop_NTPase"/>
</dbReference>
<feature type="domain" description="ABC transporter" evidence="13">
    <location>
        <begin position="1099"/>
        <end position="1338"/>
    </location>
</feature>
<feature type="transmembrane region" description="Helical" evidence="12">
    <location>
        <begin position="265"/>
        <end position="290"/>
    </location>
</feature>
<evidence type="ECO:0000256" key="1">
    <source>
        <dbReference type="ARBA" id="ARBA00004141"/>
    </source>
</evidence>
<evidence type="ECO:0000256" key="7">
    <source>
        <dbReference type="ARBA" id="ARBA00022840"/>
    </source>
</evidence>
<keyword evidence="9 12" id="KW-1133">Transmembrane helix</keyword>
<evidence type="ECO:0000256" key="6">
    <source>
        <dbReference type="ARBA" id="ARBA00022741"/>
    </source>
</evidence>
<feature type="domain" description="ABC transporter" evidence="13">
    <location>
        <begin position="445"/>
        <end position="684"/>
    </location>
</feature>
<name>A0A0A1UAL8_ENTIV</name>
<feature type="domain" description="ABC transmembrane type-1" evidence="14">
    <location>
        <begin position="106"/>
        <end position="412"/>
    </location>
</feature>
<dbReference type="CDD" id="cd18578">
    <property type="entry name" value="ABC_6TM_Pgp_ABCB1_D2_like"/>
    <property type="match status" value="1"/>
</dbReference>
<keyword evidence="4 12" id="KW-0812">Transmembrane</keyword>
<sequence>MRDQMRSFQNVMSNGSINIQKQSDNDKIEKGGMNKLTGSKNNGTKSDFVMELDSKSYDQFEQFETFNVSEDPNFLITMKPIKEESGKIAILSMYKYANWFDYTLLLVGIVGAIGVGILQPLIMLLFGELVDTFDTQNLKGGFFDELIWKINIGVLNSLVDATFVLIKKMCYFAIANMVAGMLQNGCLFLLGQRQGMLLKRRYFRSLMKQDCGWHDIHMGGELSSHVMGEIQTVQDGLSVHVGGLFQIVAAFVTGFSLGFTKSWDLTLIILMVTPIMILCTLIIGFSSVFFTNQNAVFSAEANSLAEQTVGAARTVQALNQQNVFIAEFTKQTKRAEQKAALKSHAIGLSFGTIMLFMMLSLALSGWYGSLLMMGKGKTPNFTAGSFLVVFMSSLIATQRLATIALPLNIISSARSAAFKVYTTIERYPDIDENYGKVMKTIKGKIDFEDVRFSYPIRPLTMILDGLSFTAKEGETTAFVGESGCGKSTVVQLIQRMYEPTAGRILLDGELFTNLKTSWLRDQIGIVGQEPTLFSGTIFENISYGSKSGTFVNKEEVVKCCKKYGLDNFISALPDGYDTVVGERGAQLSGGQKQRIAIARALVRNPKILLLDEATSALDTESERVVQEALDRASEGRTTIIIAHRLSTIKNADVINVVVRGKIVEKGSHDELMTKKGIYYRMNEDQEIQSEENSENENEKEKDDAAILVKKEASTMFDDKESVERLLTQIKKERRRMKYSNVLAALRVIVDNFKHEWLMCVIGIIGSIGAGAIFPFYTLKFIDAYMCLMSITGTEMTETQKAIIKNTCCYFVILGVSAFVAYYLYNGLFLAAGEKMAGRVRRRLYRKIMYQDAGWFDRSENSVGSLVSRIISDTNTMKGIGGERIGSIAYMLSSVGFALGIAFYFDWRVSACVLAATPIFIISIVVNNVINIIQAIPYVKLQDKTNTLFVESVEAIKTLKSLNKTAYFSYKYVELVNKQKKQMYVWFPIITALAGLCHFIDFGINAYGWFIGITFMEKNISTQMGLTEFLIDVTQRFVAFQKGMMCVIFAAQAVATFGSLIPEMSRANAAGKRVYNTIDRKPKISCTADGIEPETMTGKIVLENVCFRYPTRPNISVLRGISTVIEPGQTVAFVGESGCGKSTIVQLIQRFYDPTYGIVKIDDNDVAEYQLGKLREKIGVVGQEPTLFAESIFNNIKKGIPFGETVNDEQIFAAAKMANAHDFISALPDGYDTVVGERGAQLSGGQKQRIAIARALVRNPKILLLDEATSALDTESERVVQEALDRASEGRTTIIIAHRLSTIKNADVINVVVRGKIVEKGSHDELMTKKGIYYSMVVNNP</sequence>
<dbReference type="InterPro" id="IPR003439">
    <property type="entry name" value="ABC_transporter-like_ATP-bd"/>
</dbReference>
<dbReference type="Proteomes" id="UP000014680">
    <property type="component" value="Unassembled WGS sequence"/>
</dbReference>
<dbReference type="InterPro" id="IPR003593">
    <property type="entry name" value="AAA+_ATPase"/>
</dbReference>
<accession>A0A0A1UAL8</accession>
<dbReference type="RefSeq" id="XP_004258868.1">
    <property type="nucleotide sequence ID" value="XM_004258820.1"/>
</dbReference>
<keyword evidence="8" id="KW-1278">Translocase</keyword>
<dbReference type="GO" id="GO:0015421">
    <property type="term" value="F:ABC-type oligopeptide transporter activity"/>
    <property type="evidence" value="ECO:0007669"/>
    <property type="project" value="TreeGrafter"/>
</dbReference>
<keyword evidence="6" id="KW-0547">Nucleotide-binding</keyword>
<dbReference type="EMBL" id="KB206395">
    <property type="protein sequence ID" value="ELP92097.1"/>
    <property type="molecule type" value="Genomic_DNA"/>
</dbReference>
<dbReference type="OrthoDB" id="6500128at2759"/>
<feature type="transmembrane region" description="Helical" evidence="12">
    <location>
        <begin position="102"/>
        <end position="126"/>
    </location>
</feature>
<dbReference type="GO" id="GO:0090374">
    <property type="term" value="P:oligopeptide export from mitochondrion"/>
    <property type="evidence" value="ECO:0007669"/>
    <property type="project" value="TreeGrafter"/>
</dbReference>
<keyword evidence="15" id="KW-0378">Hydrolase</keyword>
<dbReference type="InterPro" id="IPR036640">
    <property type="entry name" value="ABC1_TM_sf"/>
</dbReference>
<dbReference type="Gene3D" id="3.40.50.300">
    <property type="entry name" value="P-loop containing nucleotide triphosphate hydrolases"/>
    <property type="match status" value="2"/>
</dbReference>
<keyword evidence="16" id="KW-1185">Reference proteome</keyword>
<feature type="transmembrane region" description="Helical" evidence="12">
    <location>
        <begin position="171"/>
        <end position="191"/>
    </location>
</feature>
<dbReference type="Pfam" id="PF00664">
    <property type="entry name" value="ABC_membrane"/>
    <property type="match status" value="2"/>
</dbReference>
<dbReference type="SUPFAM" id="SSF90123">
    <property type="entry name" value="ABC transporter transmembrane region"/>
    <property type="match status" value="2"/>
</dbReference>
<dbReference type="InterPro" id="IPR039421">
    <property type="entry name" value="Type_1_exporter"/>
</dbReference>
<dbReference type="SUPFAM" id="SSF52540">
    <property type="entry name" value="P-loop containing nucleoside triphosphate hydrolases"/>
    <property type="match status" value="2"/>
</dbReference>
<dbReference type="PANTHER" id="PTHR43394:SF27">
    <property type="entry name" value="ATP-DEPENDENT TRANSLOCASE ABCB1-LIKE"/>
    <property type="match status" value="1"/>
</dbReference>
<dbReference type="GO" id="GO:0005524">
    <property type="term" value="F:ATP binding"/>
    <property type="evidence" value="ECO:0007669"/>
    <property type="project" value="UniProtKB-KW"/>
</dbReference>
<dbReference type="InterPro" id="IPR011527">
    <property type="entry name" value="ABC1_TM_dom"/>
</dbReference>
<dbReference type="PROSITE" id="PS00211">
    <property type="entry name" value="ABC_TRANSPORTER_1"/>
    <property type="match status" value="2"/>
</dbReference>
<evidence type="ECO:0000313" key="16">
    <source>
        <dbReference type="Proteomes" id="UP000014680"/>
    </source>
</evidence>
<feature type="transmembrane region" description="Helical" evidence="12">
    <location>
        <begin position="886"/>
        <end position="904"/>
    </location>
</feature>
<comment type="similarity">
    <text evidence="2">Belongs to the ABC transporter superfamily. ABCB family. Multidrug resistance exporter (TC 3.A.1.201) subfamily.</text>
</comment>
<evidence type="ECO:0000256" key="9">
    <source>
        <dbReference type="ARBA" id="ARBA00022989"/>
    </source>
</evidence>
<dbReference type="CDD" id="cd03249">
    <property type="entry name" value="ABC_MTABC3_MDL1_MDL2"/>
    <property type="match status" value="2"/>
</dbReference>
<dbReference type="KEGG" id="eiv:EIN_379940"/>
<evidence type="ECO:0000256" key="8">
    <source>
        <dbReference type="ARBA" id="ARBA00022967"/>
    </source>
</evidence>
<evidence type="ECO:0000256" key="5">
    <source>
        <dbReference type="ARBA" id="ARBA00022737"/>
    </source>
</evidence>
<evidence type="ECO:0000256" key="12">
    <source>
        <dbReference type="SAM" id="Phobius"/>
    </source>
</evidence>
<feature type="transmembrane region" description="Helical" evidence="12">
    <location>
        <begin position="983"/>
        <end position="1009"/>
    </location>
</feature>
<evidence type="ECO:0000259" key="14">
    <source>
        <dbReference type="PROSITE" id="PS50929"/>
    </source>
</evidence>
<dbReference type="VEuPathDB" id="AmoebaDB:EIN_379940"/>
<comment type="subcellular location">
    <subcellularLocation>
        <location evidence="1">Membrane</location>
        <topology evidence="1">Multi-pass membrane protein</topology>
    </subcellularLocation>
</comment>
<dbReference type="Pfam" id="PF00005">
    <property type="entry name" value="ABC_tran"/>
    <property type="match status" value="2"/>
</dbReference>
<dbReference type="PROSITE" id="PS50893">
    <property type="entry name" value="ABC_TRANSPORTER_2"/>
    <property type="match status" value="2"/>
</dbReference>
<feature type="domain" description="ABC transmembrane type-1" evidence="14">
    <location>
        <begin position="757"/>
        <end position="1065"/>
    </location>
</feature>
<proteinExistence type="inferred from homology"/>
<feature type="transmembrane region" description="Helical" evidence="12">
    <location>
        <begin position="345"/>
        <end position="367"/>
    </location>
</feature>
<dbReference type="GeneID" id="14891129"/>
<keyword evidence="10 12" id="KW-0472">Membrane</keyword>
<dbReference type="GO" id="GO:0016887">
    <property type="term" value="F:ATP hydrolysis activity"/>
    <property type="evidence" value="ECO:0007669"/>
    <property type="project" value="InterPro"/>
</dbReference>
<feature type="transmembrane region" description="Helical" evidence="12">
    <location>
        <begin position="387"/>
        <end position="410"/>
    </location>
</feature>
<keyword evidence="11" id="KW-0325">Glycoprotein</keyword>
<keyword evidence="7" id="KW-0067">ATP-binding</keyword>
<feature type="transmembrane region" description="Helical" evidence="12">
    <location>
        <begin position="237"/>
        <end position="259"/>
    </location>
</feature>
<dbReference type="SMART" id="SM00382">
    <property type="entry name" value="AAA"/>
    <property type="match status" value="2"/>
</dbReference>
<dbReference type="InterPro" id="IPR017871">
    <property type="entry name" value="ABC_transporter-like_CS"/>
</dbReference>
<reference evidence="15 16" key="1">
    <citation type="submission" date="2012-10" db="EMBL/GenBank/DDBJ databases">
        <authorList>
            <person name="Zafar N."/>
            <person name="Inman J."/>
            <person name="Hall N."/>
            <person name="Lorenzi H."/>
            <person name="Caler E."/>
        </authorList>
    </citation>
    <scope>NUCLEOTIDE SEQUENCE [LARGE SCALE GENOMIC DNA]</scope>
    <source>
        <strain evidence="15 16">IP1</strain>
    </source>
</reference>
<protein>
    <submittedName>
        <fullName evidence="15">Multidrug resistance protein, putative</fullName>
        <ecNumber evidence="15">3.6.3.44</ecNumber>
    </submittedName>
</protein>
<keyword evidence="5" id="KW-0677">Repeat</keyword>
<dbReference type="OMA" id="IGMAAPY"/>
<evidence type="ECO:0000256" key="3">
    <source>
        <dbReference type="ARBA" id="ARBA00022448"/>
    </source>
</evidence>
<evidence type="ECO:0000256" key="10">
    <source>
        <dbReference type="ARBA" id="ARBA00023136"/>
    </source>
</evidence>
<dbReference type="FunFam" id="3.40.50.300:FF:000479">
    <property type="entry name" value="Multidrug resistance protein 1A"/>
    <property type="match status" value="1"/>
</dbReference>
<evidence type="ECO:0000313" key="15">
    <source>
        <dbReference type="EMBL" id="ELP92097.1"/>
    </source>
</evidence>
<evidence type="ECO:0000256" key="4">
    <source>
        <dbReference type="ARBA" id="ARBA00022692"/>
    </source>
</evidence>
<dbReference type="FunFam" id="3.40.50.300:FF:000205">
    <property type="entry name" value="ABC transporter B family member 4"/>
    <property type="match status" value="1"/>
</dbReference>
<dbReference type="GO" id="GO:0005743">
    <property type="term" value="C:mitochondrial inner membrane"/>
    <property type="evidence" value="ECO:0007669"/>
    <property type="project" value="TreeGrafter"/>
</dbReference>
<feature type="transmembrane region" description="Helical" evidence="12">
    <location>
        <begin position="910"/>
        <end position="929"/>
    </location>
</feature>
<keyword evidence="3" id="KW-0813">Transport</keyword>
<evidence type="ECO:0000256" key="11">
    <source>
        <dbReference type="ARBA" id="ARBA00023180"/>
    </source>
</evidence>
<evidence type="ECO:0000256" key="2">
    <source>
        <dbReference type="ARBA" id="ARBA00007577"/>
    </source>
</evidence>
<dbReference type="PANTHER" id="PTHR43394">
    <property type="entry name" value="ATP-DEPENDENT PERMEASE MDL1, MITOCHONDRIAL"/>
    <property type="match status" value="1"/>
</dbReference>
<dbReference type="EC" id="3.6.3.44" evidence="15"/>
<evidence type="ECO:0000259" key="13">
    <source>
        <dbReference type="PROSITE" id="PS50893"/>
    </source>
</evidence>